<dbReference type="AlphaFoldDB" id="A0A833M951"/>
<evidence type="ECO:0000256" key="3">
    <source>
        <dbReference type="ARBA" id="ARBA00023163"/>
    </source>
</evidence>
<comment type="caution">
    <text evidence="5">The sequence shown here is derived from an EMBL/GenBank/DDBJ whole genome shotgun (WGS) entry which is preliminary data.</text>
</comment>
<dbReference type="GO" id="GO:0003700">
    <property type="term" value="F:DNA-binding transcription factor activity"/>
    <property type="evidence" value="ECO:0007669"/>
    <property type="project" value="InterPro"/>
</dbReference>
<dbReference type="PANTHER" id="PTHR38445">
    <property type="entry name" value="HTH-TYPE TRANSCRIPTIONAL REPRESSOR YTRA"/>
    <property type="match status" value="1"/>
</dbReference>
<dbReference type="Gene3D" id="1.10.10.10">
    <property type="entry name" value="Winged helix-like DNA-binding domain superfamily/Winged helix DNA-binding domain"/>
    <property type="match status" value="1"/>
</dbReference>
<evidence type="ECO:0000256" key="2">
    <source>
        <dbReference type="ARBA" id="ARBA00023125"/>
    </source>
</evidence>
<dbReference type="PROSITE" id="PS50949">
    <property type="entry name" value="HTH_GNTR"/>
    <property type="match status" value="1"/>
</dbReference>
<keyword evidence="2" id="KW-0238">DNA-binding</keyword>
<dbReference type="SUPFAM" id="SSF46785">
    <property type="entry name" value="Winged helix' DNA-binding domain"/>
    <property type="match status" value="1"/>
</dbReference>
<name>A0A833M951_9FIRM</name>
<gene>
    <name evidence="5" type="ORF">F8153_10515</name>
</gene>
<keyword evidence="3" id="KW-0804">Transcription</keyword>
<proteinExistence type="predicted"/>
<dbReference type="GO" id="GO:0003677">
    <property type="term" value="F:DNA binding"/>
    <property type="evidence" value="ECO:0007669"/>
    <property type="project" value="UniProtKB-KW"/>
</dbReference>
<evidence type="ECO:0000313" key="6">
    <source>
        <dbReference type="Proteomes" id="UP000465601"/>
    </source>
</evidence>
<sequence length="120" mass="13578">MQVNFDSIKPIYVQIAEAIEDDIIAESLKEGEECYSQLIIARELNVNPATAAKGINLLVSEGILHKQRGLAMTVAEGARERILRKRKSEGFEVMVKELIFEANKLGITKDHIFEIINKYF</sequence>
<feature type="domain" description="HTH gntR-type" evidence="4">
    <location>
        <begin position="9"/>
        <end position="77"/>
    </location>
</feature>
<dbReference type="Proteomes" id="UP000465601">
    <property type="component" value="Unassembled WGS sequence"/>
</dbReference>
<organism evidence="5 6">
    <name type="scientific">Alkaliphilus serpentinus</name>
    <dbReference type="NCBI Taxonomy" id="1482731"/>
    <lineage>
        <taxon>Bacteria</taxon>
        <taxon>Bacillati</taxon>
        <taxon>Bacillota</taxon>
        <taxon>Clostridia</taxon>
        <taxon>Peptostreptococcales</taxon>
        <taxon>Natronincolaceae</taxon>
        <taxon>Alkaliphilus</taxon>
    </lineage>
</organism>
<dbReference type="PANTHER" id="PTHR38445:SF10">
    <property type="entry name" value="GNTR-FAMILY TRANSCRIPTIONAL REGULATOR"/>
    <property type="match status" value="1"/>
</dbReference>
<keyword evidence="6" id="KW-1185">Reference proteome</keyword>
<evidence type="ECO:0000256" key="1">
    <source>
        <dbReference type="ARBA" id="ARBA00023015"/>
    </source>
</evidence>
<evidence type="ECO:0000313" key="5">
    <source>
        <dbReference type="EMBL" id="KAB3529076.1"/>
    </source>
</evidence>
<dbReference type="InterPro" id="IPR036390">
    <property type="entry name" value="WH_DNA-bd_sf"/>
</dbReference>
<keyword evidence="1" id="KW-0805">Transcription regulation</keyword>
<protein>
    <submittedName>
        <fullName evidence="5">GntR family transcriptional regulator</fullName>
    </submittedName>
</protein>
<accession>A0A833M951</accession>
<dbReference type="InterPro" id="IPR000524">
    <property type="entry name" value="Tscrpt_reg_HTH_GntR"/>
</dbReference>
<evidence type="ECO:0000259" key="4">
    <source>
        <dbReference type="PROSITE" id="PS50949"/>
    </source>
</evidence>
<dbReference type="InterPro" id="IPR036388">
    <property type="entry name" value="WH-like_DNA-bd_sf"/>
</dbReference>
<dbReference type="RefSeq" id="WP_151866313.1">
    <property type="nucleotide sequence ID" value="NZ_WBZB01000037.1"/>
</dbReference>
<reference evidence="5 6" key="1">
    <citation type="submission" date="2019-10" db="EMBL/GenBank/DDBJ databases">
        <title>Alkaliphilus serpentinus sp. nov. and Alkaliphilus pronyensis sp. nov., two novel anaerobic alkaliphilic species isolated from the serpentinized-hosted hydrothermal field of the Prony Bay (New Caledonia).</title>
        <authorList>
            <person name="Postec A."/>
        </authorList>
    </citation>
    <scope>NUCLEOTIDE SEQUENCE [LARGE SCALE GENOMIC DNA]</scope>
    <source>
        <strain evidence="5 6">LacT</strain>
    </source>
</reference>
<dbReference type="EMBL" id="WBZB01000037">
    <property type="protein sequence ID" value="KAB3529076.1"/>
    <property type="molecule type" value="Genomic_DNA"/>
</dbReference>
<dbReference type="OrthoDB" id="162505at2"/>